<proteinExistence type="predicted"/>
<dbReference type="STRING" id="38300.SPRI_5121"/>
<dbReference type="OrthoDB" id="3181706at2"/>
<dbReference type="RefSeq" id="WP_050791568.1">
    <property type="nucleotide sequence ID" value="NZ_CP011340.1"/>
</dbReference>
<protein>
    <submittedName>
        <fullName evidence="1">Branched chain amino acid ABC transporter</fullName>
    </submittedName>
</protein>
<organism evidence="1">
    <name type="scientific">Streptomyces pristinaespiralis</name>
    <dbReference type="NCBI Taxonomy" id="38300"/>
    <lineage>
        <taxon>Bacteria</taxon>
        <taxon>Bacillati</taxon>
        <taxon>Actinomycetota</taxon>
        <taxon>Actinomycetes</taxon>
        <taxon>Kitasatosporales</taxon>
        <taxon>Streptomycetaceae</taxon>
        <taxon>Streptomyces</taxon>
    </lineage>
</organism>
<accession>A0A0M4DDI4</accession>
<dbReference type="PATRIC" id="fig|38300.4.peg.5368"/>
<dbReference type="AlphaFoldDB" id="A0A0M4DDI4"/>
<reference evidence="1 2" key="1">
    <citation type="submission" date="2015-08" db="EMBL/GenBank/DDBJ databases">
        <title>Genome sequence of the pristinamycin over-producing bacterium Streptomyces pristinaespiralis HCCB10218.</title>
        <authorList>
            <person name="Tian J."/>
            <person name="Yang J."/>
            <person name="Li L."/>
            <person name="Ruan L."/>
            <person name="Wei W."/>
            <person name="Zheng G."/>
            <person name="Wei Z."/>
            <person name="Yang S."/>
            <person name="Ge M."/>
            <person name="Jiang W."/>
            <person name="Lu Y."/>
        </authorList>
    </citation>
    <scope>NUCLEOTIDE SEQUENCE [LARGE SCALE GENOMIC DNA]</scope>
    <source>
        <strain evidence="1 2">HCCB 10218</strain>
    </source>
</reference>
<evidence type="ECO:0000313" key="1">
    <source>
        <dbReference type="EMBL" id="ALC23427.1"/>
    </source>
</evidence>
<evidence type="ECO:0000313" key="2">
    <source>
        <dbReference type="Proteomes" id="UP000060513"/>
    </source>
</evidence>
<sequence>MNRLTWAVRQSTARHAFHALSFALRRVNGRLAKHYSTFTLSDEAYAMTAGGRARTWSSRSIVSFQAFNHLYRVTVPSPAPCSARSYRRASPDSTSPSPLDAIRGRRHDLPTPALAMPAALIARLPAPGQILLTAFGLFTTALRARHFAARTRPIHA</sequence>
<dbReference type="GeneID" id="97233823"/>
<gene>
    <name evidence="1" type="ORF">SPRI_5121</name>
</gene>
<dbReference type="Proteomes" id="UP000060513">
    <property type="component" value="Chromosome"/>
</dbReference>
<dbReference type="KEGG" id="spri:SPRI_5121"/>
<dbReference type="EMBL" id="CP011340">
    <property type="protein sequence ID" value="ALC23427.1"/>
    <property type="molecule type" value="Genomic_DNA"/>
</dbReference>
<name>A0A0M4DDI4_STRPR</name>